<dbReference type="GO" id="GO:0016791">
    <property type="term" value="F:phosphatase activity"/>
    <property type="evidence" value="ECO:0007669"/>
    <property type="project" value="InterPro"/>
</dbReference>
<feature type="region of interest" description="Disordered" evidence="5">
    <location>
        <begin position="219"/>
        <end position="311"/>
    </location>
</feature>
<name>A0A1D2VMB9_9ASCO</name>
<dbReference type="InterPro" id="IPR020428">
    <property type="entry name" value="PFA-DSPs"/>
</dbReference>
<dbReference type="InParanoid" id="A0A1D2VMB9"/>
<dbReference type="AlphaFoldDB" id="A0A1D2VMB9"/>
<dbReference type="PANTHER" id="PTHR31126">
    <property type="entry name" value="TYROSINE-PROTEIN PHOSPHATASE"/>
    <property type="match status" value="1"/>
</dbReference>
<evidence type="ECO:0000313" key="7">
    <source>
        <dbReference type="Proteomes" id="UP000095038"/>
    </source>
</evidence>
<sequence>MLNSKKSLIPPDNFNLVENGLYRCSKIDQINFFFLKTLNLKSIILLNVEKPSRIFRNFLDENNIKLYQLGNLKFINPNIQNNSNNLNNLQTEHDNIEYIYQDNNKDDWMIINKNLIIKIFEILLNKLTYNLLLIDSTEILIGLLRKLLKWSYSSILAEYRLYSNKISISNYFAEIFLEIIRIELIPNNDHNKNNPKPKNIHNNIINNINNINNANNNKNINKNIPIQSNINSNNKNHNTNNDNENENENENEKENDFSKSPQIPQNLLKLVENRKKRKKKTKSISYYNVNKNHISNNFNNNNDNNDNDNNKSLLTDKLSKITLDDNNTNNNINIKNININNNNIDLNNPFLKSEPTLSITLPLNLPKNLQNDKDISLKDSTSALSSVSVLSSFTIPISQVSNYHDSNNILNKITINNTINSHNHNDNSYNTNAIKHYHFYKPNEKNCFKVKTLRIKLPREEILPNWFKFQRDLWEEEYALSKAHAKPSSTK</sequence>
<gene>
    <name evidence="6" type="ORF">ASCRUDRAFT_68583</name>
</gene>
<dbReference type="Pfam" id="PF03162">
    <property type="entry name" value="Y_phosphatase2"/>
    <property type="match status" value="1"/>
</dbReference>
<evidence type="ECO:0000256" key="1">
    <source>
        <dbReference type="ARBA" id="ARBA00004496"/>
    </source>
</evidence>
<dbReference type="InterPro" id="IPR029021">
    <property type="entry name" value="Prot-tyrosine_phosphatase-like"/>
</dbReference>
<comment type="subcellular location">
    <subcellularLocation>
        <location evidence="1">Cytoplasm</location>
    </subcellularLocation>
</comment>
<evidence type="ECO:0000256" key="5">
    <source>
        <dbReference type="SAM" id="MobiDB-lite"/>
    </source>
</evidence>
<evidence type="ECO:0000256" key="2">
    <source>
        <dbReference type="ARBA" id="ARBA00009580"/>
    </source>
</evidence>
<dbReference type="EMBL" id="KV454476">
    <property type="protein sequence ID" value="ODV62749.1"/>
    <property type="molecule type" value="Genomic_DNA"/>
</dbReference>
<feature type="compositionally biased region" description="Low complexity" evidence="5">
    <location>
        <begin position="219"/>
        <end position="242"/>
    </location>
</feature>
<accession>A0A1D2VMB9</accession>
<dbReference type="InterPro" id="IPR004861">
    <property type="entry name" value="Siw14-like"/>
</dbReference>
<organism evidence="6 7">
    <name type="scientific">Ascoidea rubescens DSM 1968</name>
    <dbReference type="NCBI Taxonomy" id="1344418"/>
    <lineage>
        <taxon>Eukaryota</taxon>
        <taxon>Fungi</taxon>
        <taxon>Dikarya</taxon>
        <taxon>Ascomycota</taxon>
        <taxon>Saccharomycotina</taxon>
        <taxon>Saccharomycetes</taxon>
        <taxon>Ascoideaceae</taxon>
        <taxon>Ascoidea</taxon>
    </lineage>
</organism>
<evidence type="ECO:0000313" key="6">
    <source>
        <dbReference type="EMBL" id="ODV62749.1"/>
    </source>
</evidence>
<dbReference type="OrthoDB" id="6375174at2759"/>
<dbReference type="RefSeq" id="XP_020049056.1">
    <property type="nucleotide sequence ID" value="XM_020191545.1"/>
</dbReference>
<evidence type="ECO:0000256" key="4">
    <source>
        <dbReference type="ARBA" id="ARBA00022801"/>
    </source>
</evidence>
<dbReference type="FunCoup" id="A0A1D2VMB9">
    <property type="interactions" value="32"/>
</dbReference>
<dbReference type="STRING" id="1344418.A0A1D2VMB9"/>
<protein>
    <submittedName>
        <fullName evidence="6">Uncharacterized protein</fullName>
    </submittedName>
</protein>
<dbReference type="PANTHER" id="PTHR31126:SF70">
    <property type="entry name" value="PROTEIN OCA4"/>
    <property type="match status" value="1"/>
</dbReference>
<dbReference type="SUPFAM" id="SSF52799">
    <property type="entry name" value="(Phosphotyrosine protein) phosphatases II"/>
    <property type="match status" value="1"/>
</dbReference>
<dbReference type="Gene3D" id="3.90.190.10">
    <property type="entry name" value="Protein tyrosine phosphatase superfamily"/>
    <property type="match status" value="1"/>
</dbReference>
<dbReference type="Proteomes" id="UP000095038">
    <property type="component" value="Unassembled WGS sequence"/>
</dbReference>
<keyword evidence="4" id="KW-0378">Hydrolase</keyword>
<reference evidence="7" key="1">
    <citation type="submission" date="2016-05" db="EMBL/GenBank/DDBJ databases">
        <title>Comparative genomics of biotechnologically important yeasts.</title>
        <authorList>
            <consortium name="DOE Joint Genome Institute"/>
            <person name="Riley R."/>
            <person name="Haridas S."/>
            <person name="Wolfe K.H."/>
            <person name="Lopes M.R."/>
            <person name="Hittinger C.T."/>
            <person name="Goker M."/>
            <person name="Salamov A."/>
            <person name="Wisecaver J."/>
            <person name="Long T.M."/>
            <person name="Aerts A.L."/>
            <person name="Barry K."/>
            <person name="Choi C."/>
            <person name="Clum A."/>
            <person name="Coughlan A.Y."/>
            <person name="Deshpande S."/>
            <person name="Douglass A.P."/>
            <person name="Hanson S.J."/>
            <person name="Klenk H.-P."/>
            <person name="Labutti K."/>
            <person name="Lapidus A."/>
            <person name="Lindquist E."/>
            <person name="Lipzen A."/>
            <person name="Meier-Kolthoff J.P."/>
            <person name="Ohm R.A."/>
            <person name="Otillar R.P."/>
            <person name="Pangilinan J."/>
            <person name="Peng Y."/>
            <person name="Rokas A."/>
            <person name="Rosa C.A."/>
            <person name="Scheuner C."/>
            <person name="Sibirny A.A."/>
            <person name="Slot J.C."/>
            <person name="Stielow J.B."/>
            <person name="Sun H."/>
            <person name="Kurtzman C.P."/>
            <person name="Blackwell M."/>
            <person name="Grigoriev I.V."/>
            <person name="Jeffries T.W."/>
        </authorList>
    </citation>
    <scope>NUCLEOTIDE SEQUENCE [LARGE SCALE GENOMIC DNA]</scope>
    <source>
        <strain evidence="7">DSM 1968</strain>
    </source>
</reference>
<dbReference type="GO" id="GO:0005737">
    <property type="term" value="C:cytoplasm"/>
    <property type="evidence" value="ECO:0007669"/>
    <property type="project" value="UniProtKB-SubCell"/>
</dbReference>
<proteinExistence type="inferred from homology"/>
<dbReference type="PRINTS" id="PR01911">
    <property type="entry name" value="PFDSPHPHTASE"/>
</dbReference>
<dbReference type="FunFam" id="3.90.190.10:FF:000035">
    <property type="entry name" value="Tyrosine phosphatase, putative"/>
    <property type="match status" value="1"/>
</dbReference>
<dbReference type="GeneID" id="30965181"/>
<keyword evidence="7" id="KW-1185">Reference proteome</keyword>
<feature type="compositionally biased region" description="Low complexity" evidence="5">
    <location>
        <begin position="288"/>
        <end position="304"/>
    </location>
</feature>
<comment type="similarity">
    <text evidence="2">Belongs to the protein-tyrosine phosphatase family.</text>
</comment>
<evidence type="ECO:0000256" key="3">
    <source>
        <dbReference type="ARBA" id="ARBA00022490"/>
    </source>
</evidence>
<keyword evidence="3" id="KW-0963">Cytoplasm</keyword>